<dbReference type="STRING" id="694427.Palpr_1344"/>
<dbReference type="InterPro" id="IPR029068">
    <property type="entry name" value="Glyas_Bleomycin-R_OHBP_Dase"/>
</dbReference>
<gene>
    <name evidence="2" type="ordered locus">Palpr_1344</name>
</gene>
<dbReference type="InterPro" id="IPR037523">
    <property type="entry name" value="VOC_core"/>
</dbReference>
<reference evidence="2 3" key="2">
    <citation type="journal article" date="2011" name="Stand. Genomic Sci.">
        <title>Complete genome sequence of Paludibacter propionicigenes type strain (WB4).</title>
        <authorList>
            <person name="Gronow S."/>
            <person name="Munk C."/>
            <person name="Lapidus A."/>
            <person name="Nolan M."/>
            <person name="Lucas S."/>
            <person name="Hammon N."/>
            <person name="Deshpande S."/>
            <person name="Cheng J.F."/>
            <person name="Tapia R."/>
            <person name="Han C."/>
            <person name="Goodwin L."/>
            <person name="Pitluck S."/>
            <person name="Liolios K."/>
            <person name="Ivanova N."/>
            <person name="Mavromatis K."/>
            <person name="Mikhailova N."/>
            <person name="Pati A."/>
            <person name="Chen A."/>
            <person name="Palaniappan K."/>
            <person name="Land M."/>
            <person name="Hauser L."/>
            <person name="Chang Y.J."/>
            <person name="Jeffries C.D."/>
            <person name="Brambilla E."/>
            <person name="Rohde M."/>
            <person name="Goker M."/>
            <person name="Detter J.C."/>
            <person name="Woyke T."/>
            <person name="Bristow J."/>
            <person name="Eisen J.A."/>
            <person name="Markowitz V."/>
            <person name="Hugenholtz P."/>
            <person name="Kyrpides N.C."/>
            <person name="Klenk H.P."/>
        </authorList>
    </citation>
    <scope>NUCLEOTIDE SEQUENCE [LARGE SCALE GENOMIC DNA]</scope>
    <source>
        <strain evidence="3">DSM 17365 / JCM 13257 / WB4</strain>
    </source>
</reference>
<evidence type="ECO:0000259" key="1">
    <source>
        <dbReference type="PROSITE" id="PS51819"/>
    </source>
</evidence>
<dbReference type="EMBL" id="CP002345">
    <property type="protein sequence ID" value="ADQ79490.1"/>
    <property type="molecule type" value="Genomic_DNA"/>
</dbReference>
<accession>E4T446</accession>
<dbReference type="Pfam" id="PF00903">
    <property type="entry name" value="Glyoxalase"/>
    <property type="match status" value="1"/>
</dbReference>
<dbReference type="SUPFAM" id="SSF54593">
    <property type="entry name" value="Glyoxalase/Bleomycin resistance protein/Dihydroxybiphenyl dioxygenase"/>
    <property type="match status" value="1"/>
</dbReference>
<dbReference type="AlphaFoldDB" id="E4T446"/>
<dbReference type="RefSeq" id="WP_013444859.1">
    <property type="nucleotide sequence ID" value="NC_014734.1"/>
</dbReference>
<organism evidence="2 3">
    <name type="scientific">Paludibacter propionicigenes (strain DSM 17365 / JCM 13257 / WB4)</name>
    <dbReference type="NCBI Taxonomy" id="694427"/>
    <lineage>
        <taxon>Bacteria</taxon>
        <taxon>Pseudomonadati</taxon>
        <taxon>Bacteroidota</taxon>
        <taxon>Bacteroidia</taxon>
        <taxon>Bacteroidales</taxon>
        <taxon>Paludibacteraceae</taxon>
        <taxon>Paludibacter</taxon>
    </lineage>
</organism>
<dbReference type="InterPro" id="IPR052164">
    <property type="entry name" value="Anthracycline_SecMetBiosynth"/>
</dbReference>
<dbReference type="Gene3D" id="3.10.180.10">
    <property type="entry name" value="2,3-Dihydroxybiphenyl 1,2-Dioxygenase, domain 1"/>
    <property type="match status" value="1"/>
</dbReference>
<dbReference type="InterPro" id="IPR004360">
    <property type="entry name" value="Glyas_Fos-R_dOase_dom"/>
</dbReference>
<sequence>MKKIFYWVEIPTVNFDRAVNFYSKLLGEELEGIDCGTEKMACLPDDAGAIFWAPDFKPSKDGVLVSINAGIDIDGWIERVKANGGTIDRPKTKIEVEGRGYFALFIDTEGNRLGLYGE</sequence>
<dbReference type="GO" id="GO:0051213">
    <property type="term" value="F:dioxygenase activity"/>
    <property type="evidence" value="ECO:0007669"/>
    <property type="project" value="UniProtKB-KW"/>
</dbReference>
<dbReference type="KEGG" id="ppn:Palpr_1344"/>
<reference key="1">
    <citation type="submission" date="2010-11" db="EMBL/GenBank/DDBJ databases">
        <title>The complete genome of Paludibacter propionicigenes DSM 17365.</title>
        <authorList>
            <consortium name="US DOE Joint Genome Institute (JGI-PGF)"/>
            <person name="Lucas S."/>
            <person name="Copeland A."/>
            <person name="Lapidus A."/>
            <person name="Bruce D."/>
            <person name="Goodwin L."/>
            <person name="Pitluck S."/>
            <person name="Kyrpides N."/>
            <person name="Mavromatis K."/>
            <person name="Ivanova N."/>
            <person name="Munk A.C."/>
            <person name="Brettin T."/>
            <person name="Detter J.C."/>
            <person name="Han C."/>
            <person name="Tapia R."/>
            <person name="Land M."/>
            <person name="Hauser L."/>
            <person name="Markowitz V."/>
            <person name="Cheng J.-F."/>
            <person name="Hugenholtz P."/>
            <person name="Woyke T."/>
            <person name="Wu D."/>
            <person name="Gronow S."/>
            <person name="Wellnitz S."/>
            <person name="Brambilla E."/>
            <person name="Klenk H.-P."/>
            <person name="Eisen J.A."/>
        </authorList>
    </citation>
    <scope>NUCLEOTIDE SEQUENCE</scope>
    <source>
        <strain>WB4</strain>
    </source>
</reference>
<dbReference type="Proteomes" id="UP000008718">
    <property type="component" value="Chromosome"/>
</dbReference>
<dbReference type="HOGENOM" id="CLU_127592_0_2_10"/>
<dbReference type="OrthoDB" id="9804235at2"/>
<proteinExistence type="predicted"/>
<evidence type="ECO:0000313" key="2">
    <source>
        <dbReference type="EMBL" id="ADQ79490.1"/>
    </source>
</evidence>
<name>E4T446_PALPW</name>
<evidence type="ECO:0000313" key="3">
    <source>
        <dbReference type="Proteomes" id="UP000008718"/>
    </source>
</evidence>
<protein>
    <submittedName>
        <fullName evidence="2">Glyoxalase/bleomycin resistance protein/dioxygenase</fullName>
    </submittedName>
</protein>
<dbReference type="CDD" id="cd07247">
    <property type="entry name" value="SgaA_N_like"/>
    <property type="match status" value="1"/>
</dbReference>
<keyword evidence="2" id="KW-0560">Oxidoreductase</keyword>
<dbReference type="PANTHER" id="PTHR33993:SF2">
    <property type="entry name" value="VOC DOMAIN-CONTAINING PROTEIN"/>
    <property type="match status" value="1"/>
</dbReference>
<keyword evidence="3" id="KW-1185">Reference proteome</keyword>
<dbReference type="PROSITE" id="PS51819">
    <property type="entry name" value="VOC"/>
    <property type="match status" value="1"/>
</dbReference>
<dbReference type="PANTHER" id="PTHR33993">
    <property type="entry name" value="GLYOXALASE-RELATED"/>
    <property type="match status" value="1"/>
</dbReference>
<dbReference type="eggNOG" id="COG3324">
    <property type="taxonomic scope" value="Bacteria"/>
</dbReference>
<keyword evidence="2" id="KW-0223">Dioxygenase</keyword>
<feature type="domain" description="VOC" evidence="1">
    <location>
        <begin position="4"/>
        <end position="118"/>
    </location>
</feature>